<keyword evidence="2" id="KW-1185">Reference proteome</keyword>
<proteinExistence type="predicted"/>
<evidence type="ECO:0000313" key="1">
    <source>
        <dbReference type="EMBL" id="VTJ81013.1"/>
    </source>
</evidence>
<protein>
    <submittedName>
        <fullName evidence="1">Uncharacterized protein</fullName>
    </submittedName>
</protein>
<evidence type="ECO:0000313" key="2">
    <source>
        <dbReference type="Proteomes" id="UP000335636"/>
    </source>
</evidence>
<dbReference type="EMBL" id="CABDUW010001375">
    <property type="protein sequence ID" value="VTJ81013.1"/>
    <property type="molecule type" value="Genomic_DNA"/>
</dbReference>
<gene>
    <name evidence="1" type="ORF">MONAX_5E000144</name>
</gene>
<sequence>MGRGELVPAPISNQVTEQEASRSLMQFCEGDRGLSSRSEDPKKGWLGAHEFFLRRRIHRAAGEGCSFDLAQGHQPHRRLWKISKCCYLDSPNLWRGRYRCSPGLTSLFATRRSSPTAMGASRPGVSLLRLFLSPAHLFWRIHTIHARCPKAAGNRGS</sequence>
<reference evidence="1" key="1">
    <citation type="submission" date="2019-04" db="EMBL/GenBank/DDBJ databases">
        <authorList>
            <person name="Alioto T."/>
            <person name="Alioto T."/>
        </authorList>
    </citation>
    <scope>NUCLEOTIDE SEQUENCE [LARGE SCALE GENOMIC DNA]</scope>
</reference>
<comment type="caution">
    <text evidence="1">The sequence shown here is derived from an EMBL/GenBank/DDBJ whole genome shotgun (WGS) entry which is preliminary data.</text>
</comment>
<accession>A0A5E4CGP9</accession>
<name>A0A5E4CGP9_MARMO</name>
<dbReference type="AlphaFoldDB" id="A0A5E4CGP9"/>
<dbReference type="Proteomes" id="UP000335636">
    <property type="component" value="Unassembled WGS sequence"/>
</dbReference>
<organism evidence="1 2">
    <name type="scientific">Marmota monax</name>
    <name type="common">Woodchuck</name>
    <dbReference type="NCBI Taxonomy" id="9995"/>
    <lineage>
        <taxon>Eukaryota</taxon>
        <taxon>Metazoa</taxon>
        <taxon>Chordata</taxon>
        <taxon>Craniata</taxon>
        <taxon>Vertebrata</taxon>
        <taxon>Euteleostomi</taxon>
        <taxon>Mammalia</taxon>
        <taxon>Eutheria</taxon>
        <taxon>Euarchontoglires</taxon>
        <taxon>Glires</taxon>
        <taxon>Rodentia</taxon>
        <taxon>Sciuromorpha</taxon>
        <taxon>Sciuridae</taxon>
        <taxon>Xerinae</taxon>
        <taxon>Marmotini</taxon>
        <taxon>Marmota</taxon>
    </lineage>
</organism>